<accession>A0ABX1B4F2</accession>
<feature type="region of interest" description="Disordered" evidence="1">
    <location>
        <begin position="1"/>
        <end position="34"/>
    </location>
</feature>
<protein>
    <submittedName>
        <fullName evidence="2">Uncharacterized protein</fullName>
    </submittedName>
</protein>
<evidence type="ECO:0000313" key="3">
    <source>
        <dbReference type="Proteomes" id="UP000696294"/>
    </source>
</evidence>
<dbReference type="RefSeq" id="WP_168010805.1">
    <property type="nucleotide sequence ID" value="NZ_JAATEP010000012.1"/>
</dbReference>
<dbReference type="Proteomes" id="UP000696294">
    <property type="component" value="Unassembled WGS sequence"/>
</dbReference>
<gene>
    <name evidence="2" type="ORF">HCN51_18440</name>
</gene>
<evidence type="ECO:0000256" key="1">
    <source>
        <dbReference type="SAM" id="MobiDB-lite"/>
    </source>
</evidence>
<dbReference type="EMBL" id="JAATEP010000012">
    <property type="protein sequence ID" value="NJP91415.1"/>
    <property type="molecule type" value="Genomic_DNA"/>
</dbReference>
<comment type="caution">
    <text evidence="2">The sequence shown here is derived from an EMBL/GenBank/DDBJ whole genome shotgun (WGS) entry which is preliminary data.</text>
</comment>
<sequence>MTRNEQRRLSQRRGEHQDIKEILMRDEHDAPSSRYEERARIARHRAETAGFRAERAHTRVERATQRLTDLTARYLPWFKDGSAGMDPASAPGTDE</sequence>
<evidence type="ECO:0000313" key="2">
    <source>
        <dbReference type="EMBL" id="NJP91415.1"/>
    </source>
</evidence>
<proteinExistence type="predicted"/>
<keyword evidence="3" id="KW-1185">Reference proteome</keyword>
<name>A0ABX1B4F2_9ACTN</name>
<organism evidence="2 3">
    <name type="scientific">Nonomuraea composti</name>
    <dbReference type="NCBI Taxonomy" id="2720023"/>
    <lineage>
        <taxon>Bacteria</taxon>
        <taxon>Bacillati</taxon>
        <taxon>Actinomycetota</taxon>
        <taxon>Actinomycetes</taxon>
        <taxon>Streptosporangiales</taxon>
        <taxon>Streptosporangiaceae</taxon>
        <taxon>Nonomuraea</taxon>
    </lineage>
</organism>
<reference evidence="2 3" key="1">
    <citation type="submission" date="2020-03" db="EMBL/GenBank/DDBJ databases">
        <title>WGS of actinomycetes isolated from Thailand.</title>
        <authorList>
            <person name="Thawai C."/>
        </authorList>
    </citation>
    <scope>NUCLEOTIDE SEQUENCE [LARGE SCALE GENOMIC DNA]</scope>
    <source>
        <strain evidence="2 3">FMUSA5-5</strain>
    </source>
</reference>